<evidence type="ECO:0000256" key="1">
    <source>
        <dbReference type="ARBA" id="ARBA00022574"/>
    </source>
</evidence>
<dbReference type="InterPro" id="IPR015943">
    <property type="entry name" value="WD40/YVTN_repeat-like_dom_sf"/>
</dbReference>
<dbReference type="PROSITE" id="PS50294">
    <property type="entry name" value="WD_REPEATS_REGION"/>
    <property type="match status" value="1"/>
</dbReference>
<protein>
    <submittedName>
        <fullName evidence="6">Uncharacterized protein</fullName>
    </submittedName>
</protein>
<dbReference type="InterPro" id="IPR001680">
    <property type="entry name" value="WD40_rpt"/>
</dbReference>
<dbReference type="Proteomes" id="UP000054248">
    <property type="component" value="Unassembled WGS sequence"/>
</dbReference>
<name>A0A0C3L7W9_9AGAM</name>
<evidence type="ECO:0000256" key="2">
    <source>
        <dbReference type="ARBA" id="ARBA00022737"/>
    </source>
</evidence>
<proteinExistence type="inferred from homology"/>
<dbReference type="PANTHER" id="PTHR19857">
    <property type="entry name" value="MITOCHONDRIAL DIVISION PROTEIN 1-RELATED"/>
    <property type="match status" value="1"/>
</dbReference>
<dbReference type="Pfam" id="PF00400">
    <property type="entry name" value="WD40"/>
    <property type="match status" value="2"/>
</dbReference>
<dbReference type="PROSITE" id="PS50082">
    <property type="entry name" value="WD_REPEATS_2"/>
    <property type="match status" value="1"/>
</dbReference>
<sequence length="433" mass="46024">MSSGPEILALPQVTVQHDIGTVMDEIKRGTVLAEDAWVSCYLQGATSIHGKANVTISNDDSSKFLLEGRDGIRTTWVDRYSFQVSCPSLEIKDARVRLPKITFGEMKEQYIPKAIQAFDVSPNGALFVTGIDNGSISVQSTSASSTSAPPKTGKPHVSSITSLRFFPSSEVILAGSLDMSISVISAVDLSVPRKLKGHSRGVTDAAIVERGRNVVSCAKDGTVRLWDVGGNKQIRMMGVESWSPILKMAFGATPQALNSTPNGTTEPALLEEEVGTQGKLLCCALQSGRFTLLDLGSKSPIYTSPASSSPALHSIALSDNYIATGSANGLICLYDIRNLGSGTTEGEGLLFRCRRNGATIEDLSFVESSPSSTATPDLVVATVDGLPFRLGNNGDKPHVVEELAGNDCDPLRVVRVLGDKVWTAGDDGLVRCY</sequence>
<dbReference type="InterPro" id="IPR051179">
    <property type="entry name" value="WD_repeat_multifunction"/>
</dbReference>
<dbReference type="EMBL" id="KN822977">
    <property type="protein sequence ID" value="KIO29913.1"/>
    <property type="molecule type" value="Genomic_DNA"/>
</dbReference>
<accession>A0A0C3L7W9</accession>
<dbReference type="InterPro" id="IPR019775">
    <property type="entry name" value="WD40_repeat_CS"/>
</dbReference>
<dbReference type="SUPFAM" id="SSF50978">
    <property type="entry name" value="WD40 repeat-like"/>
    <property type="match status" value="1"/>
</dbReference>
<keyword evidence="2" id="KW-0677">Repeat</keyword>
<evidence type="ECO:0000256" key="4">
    <source>
        <dbReference type="ARBA" id="ARBA00038321"/>
    </source>
</evidence>
<keyword evidence="1 5" id="KW-0853">WD repeat</keyword>
<dbReference type="GO" id="GO:0000502">
    <property type="term" value="C:proteasome complex"/>
    <property type="evidence" value="ECO:0007669"/>
    <property type="project" value="UniProtKB-KW"/>
</dbReference>
<reference evidence="6 7" key="1">
    <citation type="submission" date="2014-04" db="EMBL/GenBank/DDBJ databases">
        <authorList>
            <consortium name="DOE Joint Genome Institute"/>
            <person name="Kuo A."/>
            <person name="Girlanda M."/>
            <person name="Perotto S."/>
            <person name="Kohler A."/>
            <person name="Nagy L.G."/>
            <person name="Floudas D."/>
            <person name="Copeland A."/>
            <person name="Barry K.W."/>
            <person name="Cichocki N."/>
            <person name="Veneault-Fourrey C."/>
            <person name="LaButti K."/>
            <person name="Lindquist E.A."/>
            <person name="Lipzen A."/>
            <person name="Lundell T."/>
            <person name="Morin E."/>
            <person name="Murat C."/>
            <person name="Sun H."/>
            <person name="Tunlid A."/>
            <person name="Henrissat B."/>
            <person name="Grigoriev I.V."/>
            <person name="Hibbett D.S."/>
            <person name="Martin F."/>
            <person name="Nordberg H.P."/>
            <person name="Cantor M.N."/>
            <person name="Hua S.X."/>
        </authorList>
    </citation>
    <scope>NUCLEOTIDE SEQUENCE [LARGE SCALE GENOMIC DNA]</scope>
    <source>
        <strain evidence="6 7">MUT 4182</strain>
    </source>
</reference>
<dbReference type="Gene3D" id="2.130.10.10">
    <property type="entry name" value="YVTN repeat-like/Quinoprotein amine dehydrogenase"/>
    <property type="match status" value="2"/>
</dbReference>
<organism evidence="6 7">
    <name type="scientific">Tulasnella calospora MUT 4182</name>
    <dbReference type="NCBI Taxonomy" id="1051891"/>
    <lineage>
        <taxon>Eukaryota</taxon>
        <taxon>Fungi</taxon>
        <taxon>Dikarya</taxon>
        <taxon>Basidiomycota</taxon>
        <taxon>Agaricomycotina</taxon>
        <taxon>Agaricomycetes</taxon>
        <taxon>Cantharellales</taxon>
        <taxon>Tulasnellaceae</taxon>
        <taxon>Tulasnella</taxon>
    </lineage>
</organism>
<dbReference type="PROSITE" id="PS00678">
    <property type="entry name" value="WD_REPEATS_1"/>
    <property type="match status" value="1"/>
</dbReference>
<gene>
    <name evidence="6" type="ORF">M407DRAFT_161144</name>
</gene>
<dbReference type="STRING" id="1051891.A0A0C3L7W9"/>
<dbReference type="AlphaFoldDB" id="A0A0C3L7W9"/>
<dbReference type="HOGENOM" id="CLU_037051_3_0_1"/>
<evidence type="ECO:0000313" key="7">
    <source>
        <dbReference type="Proteomes" id="UP000054248"/>
    </source>
</evidence>
<feature type="repeat" description="WD" evidence="5">
    <location>
        <begin position="195"/>
        <end position="236"/>
    </location>
</feature>
<keyword evidence="3" id="KW-0647">Proteasome</keyword>
<evidence type="ECO:0000256" key="5">
    <source>
        <dbReference type="PROSITE-ProRule" id="PRU00221"/>
    </source>
</evidence>
<evidence type="ECO:0000256" key="3">
    <source>
        <dbReference type="ARBA" id="ARBA00022942"/>
    </source>
</evidence>
<dbReference type="InterPro" id="IPR036322">
    <property type="entry name" value="WD40_repeat_dom_sf"/>
</dbReference>
<dbReference type="SMART" id="SM00320">
    <property type="entry name" value="WD40"/>
    <property type="match status" value="4"/>
</dbReference>
<reference evidence="7" key="2">
    <citation type="submission" date="2015-01" db="EMBL/GenBank/DDBJ databases">
        <title>Evolutionary Origins and Diversification of the Mycorrhizal Mutualists.</title>
        <authorList>
            <consortium name="DOE Joint Genome Institute"/>
            <consortium name="Mycorrhizal Genomics Consortium"/>
            <person name="Kohler A."/>
            <person name="Kuo A."/>
            <person name="Nagy L.G."/>
            <person name="Floudas D."/>
            <person name="Copeland A."/>
            <person name="Barry K.W."/>
            <person name="Cichocki N."/>
            <person name="Veneault-Fourrey C."/>
            <person name="LaButti K."/>
            <person name="Lindquist E.A."/>
            <person name="Lipzen A."/>
            <person name="Lundell T."/>
            <person name="Morin E."/>
            <person name="Murat C."/>
            <person name="Riley R."/>
            <person name="Ohm R."/>
            <person name="Sun H."/>
            <person name="Tunlid A."/>
            <person name="Henrissat B."/>
            <person name="Grigoriev I.V."/>
            <person name="Hibbett D.S."/>
            <person name="Martin F."/>
        </authorList>
    </citation>
    <scope>NUCLEOTIDE SEQUENCE [LARGE SCALE GENOMIC DNA]</scope>
    <source>
        <strain evidence="7">MUT 4182</strain>
    </source>
</reference>
<comment type="similarity">
    <text evidence="4">Belongs to the WD repeat PAAF1/RPN14 family.</text>
</comment>
<dbReference type="PANTHER" id="PTHR19857:SF19">
    <property type="entry name" value="26S PROTEASOME REGULATORY SUBUNIT RPN14"/>
    <property type="match status" value="1"/>
</dbReference>
<dbReference type="OrthoDB" id="10257301at2759"/>
<keyword evidence="7" id="KW-1185">Reference proteome</keyword>
<evidence type="ECO:0000313" key="6">
    <source>
        <dbReference type="EMBL" id="KIO29913.1"/>
    </source>
</evidence>